<protein>
    <submittedName>
        <fullName evidence="5">PEHE domain-containing protein</fullName>
    </submittedName>
</protein>
<reference evidence="5" key="1">
    <citation type="submission" date="2016-04" db="UniProtKB">
        <authorList>
            <consortium name="WormBaseParasite"/>
        </authorList>
    </citation>
    <scope>IDENTIFICATION</scope>
</reference>
<name>A0A158Q685_DRAME</name>
<dbReference type="Proteomes" id="UP000038040">
    <property type="component" value="Unplaced"/>
</dbReference>
<feature type="coiled-coil region" evidence="1">
    <location>
        <begin position="7"/>
        <end position="34"/>
    </location>
</feature>
<dbReference type="InterPro" id="IPR051971">
    <property type="entry name" value="E3_ubiquitin-PDZ_ligase"/>
</dbReference>
<dbReference type="WBParaSite" id="DME_0000936201-mRNA-1">
    <property type="protein sequence ID" value="DME_0000936201-mRNA-1"/>
    <property type="gene ID" value="DME_0000936201"/>
</dbReference>
<sequence>MSLERELASLHREMEAIRIECDRLISKHNNAEHRKLFECKIDETSSAYNTGGESSRSTPMKNEYARPVYAIKRRSDGTRYITKRPTRHRLLKEREEQLNRERVSTDDDAMSELKLGRYWTREERKKHMEKAKERRLRHHQTLAEKCRQPADQVMIVQLSHNKMMRRKGQLLFDKFTTVQEFLAHGNRDPSNPLNDGILSVTTV</sequence>
<dbReference type="PANTHER" id="PTHR15545">
    <property type="entry name" value="PDZ DOMAIN CONTAINING RING FINGER PROTEIN 3, 4"/>
    <property type="match status" value="1"/>
</dbReference>
<dbReference type="AlphaFoldDB" id="A0A158Q685"/>
<evidence type="ECO:0000256" key="1">
    <source>
        <dbReference type="SAM" id="Coils"/>
    </source>
</evidence>
<evidence type="ECO:0000313" key="4">
    <source>
        <dbReference type="Proteomes" id="UP000274756"/>
    </source>
</evidence>
<gene>
    <name evidence="2" type="ORF">DME_LOCUS10645</name>
</gene>
<dbReference type="EMBL" id="UYYG01001231">
    <property type="protein sequence ID" value="VDN60672.1"/>
    <property type="molecule type" value="Genomic_DNA"/>
</dbReference>
<reference evidence="2 4" key="2">
    <citation type="submission" date="2018-11" db="EMBL/GenBank/DDBJ databases">
        <authorList>
            <consortium name="Pathogen Informatics"/>
        </authorList>
    </citation>
    <scope>NUCLEOTIDE SEQUENCE [LARGE SCALE GENOMIC DNA]</scope>
</reference>
<keyword evidence="1" id="KW-0175">Coiled coil</keyword>
<organism evidence="3 5">
    <name type="scientific">Dracunculus medinensis</name>
    <name type="common">Guinea worm</name>
    <dbReference type="NCBI Taxonomy" id="318479"/>
    <lineage>
        <taxon>Eukaryota</taxon>
        <taxon>Metazoa</taxon>
        <taxon>Ecdysozoa</taxon>
        <taxon>Nematoda</taxon>
        <taxon>Chromadorea</taxon>
        <taxon>Rhabditida</taxon>
        <taxon>Spirurina</taxon>
        <taxon>Dracunculoidea</taxon>
        <taxon>Dracunculidae</taxon>
        <taxon>Dracunculus</taxon>
    </lineage>
</organism>
<keyword evidence="4" id="KW-1185">Reference proteome</keyword>
<dbReference type="Proteomes" id="UP000274756">
    <property type="component" value="Unassembled WGS sequence"/>
</dbReference>
<evidence type="ECO:0000313" key="5">
    <source>
        <dbReference type="WBParaSite" id="DME_0000936201-mRNA-1"/>
    </source>
</evidence>
<accession>A0A158Q685</accession>
<dbReference type="OrthoDB" id="6270329at2759"/>
<dbReference type="PANTHER" id="PTHR15545:SF8">
    <property type="entry name" value="SLO-INTERACTING PROTEIN 1"/>
    <property type="match status" value="1"/>
</dbReference>
<evidence type="ECO:0000313" key="3">
    <source>
        <dbReference type="Proteomes" id="UP000038040"/>
    </source>
</evidence>
<evidence type="ECO:0000313" key="2">
    <source>
        <dbReference type="EMBL" id="VDN60672.1"/>
    </source>
</evidence>
<proteinExistence type="predicted"/>
<dbReference type="STRING" id="318479.A0A158Q685"/>